<evidence type="ECO:0000313" key="11">
    <source>
        <dbReference type="RefSeq" id="XP_011310065.1"/>
    </source>
</evidence>
<keyword evidence="3" id="KW-0645">Protease</keyword>
<dbReference type="PROSITE" id="PS50240">
    <property type="entry name" value="TRYPSIN_DOM"/>
    <property type="match status" value="1"/>
</dbReference>
<evidence type="ECO:0000313" key="10">
    <source>
        <dbReference type="Proteomes" id="UP000694866"/>
    </source>
</evidence>
<proteinExistence type="inferred from homology"/>
<dbReference type="OrthoDB" id="6755574at2759"/>
<evidence type="ECO:0000256" key="3">
    <source>
        <dbReference type="ARBA" id="ARBA00022670"/>
    </source>
</evidence>
<name>A0A0C9RZP0_9HYME</name>
<dbReference type="GeneID" id="105270669"/>
<dbReference type="CDD" id="cd00190">
    <property type="entry name" value="Tryp_SPc"/>
    <property type="match status" value="1"/>
</dbReference>
<accession>A0A0C9RZP0</accession>
<evidence type="ECO:0000256" key="2">
    <source>
        <dbReference type="ARBA" id="ARBA00007664"/>
    </source>
</evidence>
<dbReference type="InterPro" id="IPR001314">
    <property type="entry name" value="Peptidase_S1A"/>
</dbReference>
<dbReference type="InterPro" id="IPR050430">
    <property type="entry name" value="Peptidase_S1"/>
</dbReference>
<dbReference type="SUPFAM" id="SSF50494">
    <property type="entry name" value="Trypsin-like serine proteases"/>
    <property type="match status" value="1"/>
</dbReference>
<dbReference type="PANTHER" id="PTHR24276:SF98">
    <property type="entry name" value="FI18310P1-RELATED"/>
    <property type="match status" value="1"/>
</dbReference>
<evidence type="ECO:0000256" key="7">
    <source>
        <dbReference type="SAM" id="SignalP"/>
    </source>
</evidence>
<keyword evidence="4" id="KW-0378">Hydrolase</keyword>
<protein>
    <submittedName>
        <fullName evidence="9">CHYM1_0 protein</fullName>
    </submittedName>
    <submittedName>
        <fullName evidence="11">Chymotrypsin-2-like</fullName>
    </submittedName>
</protein>
<dbReference type="FunFam" id="2.40.10.10:FF:000036">
    <property type="entry name" value="Trypsin beta"/>
    <property type="match status" value="1"/>
</dbReference>
<reference evidence="9" key="1">
    <citation type="submission" date="2015-01" db="EMBL/GenBank/DDBJ databases">
        <title>Transcriptome Assembly of Fopius arisanus.</title>
        <authorList>
            <person name="Geib S."/>
        </authorList>
    </citation>
    <scope>NUCLEOTIDE SEQUENCE</scope>
</reference>
<dbReference type="Proteomes" id="UP000694866">
    <property type="component" value="Unplaced"/>
</dbReference>
<dbReference type="GO" id="GO:0006508">
    <property type="term" value="P:proteolysis"/>
    <property type="evidence" value="ECO:0007669"/>
    <property type="project" value="UniProtKB-KW"/>
</dbReference>
<dbReference type="SMART" id="SM00020">
    <property type="entry name" value="Tryp_SPc"/>
    <property type="match status" value="1"/>
</dbReference>
<dbReference type="PROSITE" id="PS00134">
    <property type="entry name" value="TRYPSIN_HIS"/>
    <property type="match status" value="1"/>
</dbReference>
<organism evidence="9">
    <name type="scientific">Fopius arisanus</name>
    <dbReference type="NCBI Taxonomy" id="64838"/>
    <lineage>
        <taxon>Eukaryota</taxon>
        <taxon>Metazoa</taxon>
        <taxon>Ecdysozoa</taxon>
        <taxon>Arthropoda</taxon>
        <taxon>Hexapoda</taxon>
        <taxon>Insecta</taxon>
        <taxon>Pterygota</taxon>
        <taxon>Neoptera</taxon>
        <taxon>Endopterygota</taxon>
        <taxon>Hymenoptera</taxon>
        <taxon>Apocrita</taxon>
        <taxon>Ichneumonoidea</taxon>
        <taxon>Braconidae</taxon>
        <taxon>Opiinae</taxon>
        <taxon>Fopius</taxon>
    </lineage>
</organism>
<evidence type="ECO:0000256" key="1">
    <source>
        <dbReference type="ARBA" id="ARBA00004239"/>
    </source>
</evidence>
<dbReference type="EMBL" id="GBYB01013601">
    <property type="protein sequence ID" value="JAG83368.1"/>
    <property type="molecule type" value="Transcribed_RNA"/>
</dbReference>
<reference evidence="11" key="2">
    <citation type="submission" date="2025-04" db="UniProtKB">
        <authorList>
            <consortium name="RefSeq"/>
        </authorList>
    </citation>
    <scope>IDENTIFICATION</scope>
    <source>
        <strain evidence="11">USDA-PBARC FA_bdor</strain>
        <tissue evidence="11">Whole organism</tissue>
    </source>
</reference>
<keyword evidence="10" id="KW-1185">Reference proteome</keyword>
<evidence type="ECO:0000313" key="9">
    <source>
        <dbReference type="EMBL" id="JAG83368.1"/>
    </source>
</evidence>
<dbReference type="KEGG" id="fas:105270669"/>
<dbReference type="InterPro" id="IPR018114">
    <property type="entry name" value="TRYPSIN_HIS"/>
</dbReference>
<dbReference type="GO" id="GO:0004252">
    <property type="term" value="F:serine-type endopeptidase activity"/>
    <property type="evidence" value="ECO:0007669"/>
    <property type="project" value="InterPro"/>
</dbReference>
<dbReference type="InterPro" id="IPR001254">
    <property type="entry name" value="Trypsin_dom"/>
</dbReference>
<dbReference type="InterPro" id="IPR009003">
    <property type="entry name" value="Peptidase_S1_PA"/>
</dbReference>
<feature type="signal peptide" evidence="7">
    <location>
        <begin position="1"/>
        <end position="20"/>
    </location>
</feature>
<dbReference type="InterPro" id="IPR043504">
    <property type="entry name" value="Peptidase_S1_PA_chymotrypsin"/>
</dbReference>
<comment type="similarity">
    <text evidence="2">Belongs to the peptidase S1 family.</text>
</comment>
<keyword evidence="6" id="KW-1015">Disulfide bond</keyword>
<comment type="subcellular location">
    <subcellularLocation>
        <location evidence="1">Secreted</location>
        <location evidence="1">Extracellular space</location>
    </subcellularLocation>
</comment>
<evidence type="ECO:0000256" key="6">
    <source>
        <dbReference type="ARBA" id="ARBA00023157"/>
    </source>
</evidence>
<dbReference type="Pfam" id="PF00089">
    <property type="entry name" value="Trypsin"/>
    <property type="match status" value="1"/>
</dbReference>
<dbReference type="PRINTS" id="PR00722">
    <property type="entry name" value="CHYMOTRYPSIN"/>
</dbReference>
<gene>
    <name evidence="9" type="primary">CHYM1_0</name>
    <name evidence="11" type="synonym">LOC105270669</name>
    <name evidence="9" type="ORF">g.19969</name>
</gene>
<dbReference type="AlphaFoldDB" id="A0A0C9RZP0"/>
<dbReference type="FunFam" id="2.40.10.10:FF:000068">
    <property type="entry name" value="transmembrane protease serine 2"/>
    <property type="match status" value="1"/>
</dbReference>
<dbReference type="RefSeq" id="XP_011310065.1">
    <property type="nucleotide sequence ID" value="XM_011311763.1"/>
</dbReference>
<dbReference type="PANTHER" id="PTHR24276">
    <property type="entry name" value="POLYSERASE-RELATED"/>
    <property type="match status" value="1"/>
</dbReference>
<keyword evidence="5" id="KW-0720">Serine protease</keyword>
<keyword evidence="7" id="KW-0732">Signal</keyword>
<evidence type="ECO:0000256" key="4">
    <source>
        <dbReference type="ARBA" id="ARBA00022801"/>
    </source>
</evidence>
<evidence type="ECO:0000256" key="5">
    <source>
        <dbReference type="ARBA" id="ARBA00022825"/>
    </source>
</evidence>
<feature type="chain" id="PRO_5044541836" evidence="7">
    <location>
        <begin position="21"/>
        <end position="258"/>
    </location>
</feature>
<sequence>MMRLVRLVLVVVIGLTICQAADLPGKILPKTTDSPRVDAATGEFPYIVSLRRNGVHFCGGAIIGVKKILTAAHCFVGRVDPPYTEGLTIATGALKRQEDGDLHLANKVVPHSEFSRGPDTRWKHDIAVISLMTPIIMTEKVKTVGLPTGPTPGGVVGVLAGWGSATKFGPEADHLQKRNVTVLTNDDCNKKDASILETQMCGFDGRGTGFCNGDSGGPLIYNNEVIGIVSFGISCGIGYPDTYTRVHKYLNFIKENSN</sequence>
<dbReference type="GO" id="GO:0005576">
    <property type="term" value="C:extracellular region"/>
    <property type="evidence" value="ECO:0007669"/>
    <property type="project" value="UniProtKB-SubCell"/>
</dbReference>
<evidence type="ECO:0000259" key="8">
    <source>
        <dbReference type="PROSITE" id="PS50240"/>
    </source>
</evidence>
<feature type="domain" description="Peptidase S1" evidence="8">
    <location>
        <begin position="12"/>
        <end position="258"/>
    </location>
</feature>
<accession>A0A9R1TJ13</accession>
<dbReference type="Gene3D" id="2.40.10.10">
    <property type="entry name" value="Trypsin-like serine proteases"/>
    <property type="match status" value="2"/>
</dbReference>